<dbReference type="AlphaFoldDB" id="A0A5J5AMA9"/>
<keyword evidence="2" id="KW-1185">Reference proteome</keyword>
<name>A0A5J5AMA9_9ASTE</name>
<proteinExistence type="predicted"/>
<dbReference type="Proteomes" id="UP000325577">
    <property type="component" value="Linkage Group LG2"/>
</dbReference>
<dbReference type="EMBL" id="CM018043">
    <property type="protein sequence ID" value="KAA8531870.1"/>
    <property type="molecule type" value="Genomic_DNA"/>
</dbReference>
<organism evidence="1 2">
    <name type="scientific">Nyssa sinensis</name>
    <dbReference type="NCBI Taxonomy" id="561372"/>
    <lineage>
        <taxon>Eukaryota</taxon>
        <taxon>Viridiplantae</taxon>
        <taxon>Streptophyta</taxon>
        <taxon>Embryophyta</taxon>
        <taxon>Tracheophyta</taxon>
        <taxon>Spermatophyta</taxon>
        <taxon>Magnoliopsida</taxon>
        <taxon>eudicotyledons</taxon>
        <taxon>Gunneridae</taxon>
        <taxon>Pentapetalae</taxon>
        <taxon>asterids</taxon>
        <taxon>Cornales</taxon>
        <taxon>Nyssaceae</taxon>
        <taxon>Nyssa</taxon>
    </lineage>
</organism>
<reference evidence="1 2" key="1">
    <citation type="submission" date="2019-09" db="EMBL/GenBank/DDBJ databases">
        <title>A chromosome-level genome assembly of the Chinese tupelo Nyssa sinensis.</title>
        <authorList>
            <person name="Yang X."/>
            <person name="Kang M."/>
            <person name="Yang Y."/>
            <person name="Xiong H."/>
            <person name="Wang M."/>
            <person name="Zhang Z."/>
            <person name="Wang Z."/>
            <person name="Wu H."/>
            <person name="Ma T."/>
            <person name="Liu J."/>
            <person name="Xi Z."/>
        </authorList>
    </citation>
    <scope>NUCLEOTIDE SEQUENCE [LARGE SCALE GENOMIC DNA]</scope>
    <source>
        <strain evidence="1">J267</strain>
        <tissue evidence="1">Leaf</tissue>
    </source>
</reference>
<evidence type="ECO:0000313" key="2">
    <source>
        <dbReference type="Proteomes" id="UP000325577"/>
    </source>
</evidence>
<protein>
    <submittedName>
        <fullName evidence="1">Uncharacterized protein</fullName>
    </submittedName>
</protein>
<gene>
    <name evidence="1" type="ORF">F0562_006413</name>
</gene>
<evidence type="ECO:0000313" key="1">
    <source>
        <dbReference type="EMBL" id="KAA8531870.1"/>
    </source>
</evidence>
<sequence length="151" mass="16841">MGGPIFVVPIVAARLVGGRRRARFMSRGTSSPMKETDWIVLSGSEIPDWFSSKSEGSSVSLWADPNSCSKLKGIAVYLSMAKAKELNGKKAVNEASSEPFDPYSVKDELVALDIEDPAYYNKAVEKFTILEWHHIFIEMPMSRKNLWLEGL</sequence>
<accession>A0A5J5AMA9</accession>